<protein>
    <submittedName>
        <fullName evidence="2">Uncharacterized protein</fullName>
    </submittedName>
</protein>
<reference evidence="2" key="1">
    <citation type="submission" date="2022-11" db="UniProtKB">
        <authorList>
            <consortium name="WormBaseParasite"/>
        </authorList>
    </citation>
    <scope>IDENTIFICATION</scope>
</reference>
<dbReference type="Proteomes" id="UP000887566">
    <property type="component" value="Unplaced"/>
</dbReference>
<name>A0A914UVY8_9BILA</name>
<organism evidence="1 2">
    <name type="scientific">Plectus sambesii</name>
    <dbReference type="NCBI Taxonomy" id="2011161"/>
    <lineage>
        <taxon>Eukaryota</taxon>
        <taxon>Metazoa</taxon>
        <taxon>Ecdysozoa</taxon>
        <taxon>Nematoda</taxon>
        <taxon>Chromadorea</taxon>
        <taxon>Plectida</taxon>
        <taxon>Plectina</taxon>
        <taxon>Plectoidea</taxon>
        <taxon>Plectidae</taxon>
        <taxon>Plectus</taxon>
    </lineage>
</organism>
<accession>A0A914UVY8</accession>
<evidence type="ECO:0000313" key="1">
    <source>
        <dbReference type="Proteomes" id="UP000887566"/>
    </source>
</evidence>
<proteinExistence type="predicted"/>
<dbReference type="WBParaSite" id="PSAMB.scaffold12858size2548.g35125.t1">
    <property type="protein sequence ID" value="PSAMB.scaffold12858size2548.g35125.t1"/>
    <property type="gene ID" value="PSAMB.scaffold12858size2548.g35125"/>
</dbReference>
<keyword evidence="1" id="KW-1185">Reference proteome</keyword>
<sequence length="304" mass="33118">MAIIVSNPSSSGVWRSLILKPENLRQIPQLSPPPPYPTEPRSRLRPLYFTLKRSGAMRAWVAEFLSHCSGGRTWRFDPPQSLAALPADGSGVVVVHFCDATTACCDGRAVDPDRGPRAGAIFVPVKSAGGPISRRRRSLGHAVCPAHRRSLLDGSSSTSCMRPVCPRVRLPFRILQPLSESFVGRSDSVAVLDGCRLLVAQLPPILPHQRLLPSPIRPSGRACSHLSLHAPLFFSPTSKATRVSLLNPRPLLLHLLVAAACELISWPELTANYSIRCSTIIIDCYETAQNLRSPLVAFFIALGF</sequence>
<evidence type="ECO:0000313" key="2">
    <source>
        <dbReference type="WBParaSite" id="PSAMB.scaffold12858size2548.g35125.t1"/>
    </source>
</evidence>
<dbReference type="AlphaFoldDB" id="A0A914UVY8"/>